<keyword evidence="7 10" id="KW-0472">Membrane</keyword>
<comment type="caution">
    <text evidence="10">Lacks conserved residue(s) required for the propagation of feature annotation.</text>
</comment>
<sequence length="371" mass="40464">MPRKRFILAGGGTGGHIYPAIAIASGLKRDFSDADIVFVGTDRGLERDLVPKAGFNLKKIRVKGFQRKLSLDTLSSIKEMFLGGLDSVKILRQIKPDLVIGTGGYVAGPVIFFASVMGIPTIIHEQNVKPGITNRFLSNFVDRVAISFQDSVKYFPKNKTVLTGNPVRPEIAGGNRIKALKEYGLAPDIPVVLCFGGSQGAARLNDAMIYVIEKVMRTKMFQVILVTGQRHYMNFTQLLENKGINTDALGHIKLKPYIYDMQDAYAAADLVIARAGAISISEITLCGKPAILIPFPNAAGHHQDYNAIFLKKNGAALVIEDKDLTGERLLKTIESIVLDKNKLSSMAAASRKLSQPDALEKILSEIKKLIG</sequence>
<feature type="binding site" evidence="10">
    <location>
        <position position="168"/>
    </location>
    <ligand>
        <name>UDP-N-acetyl-alpha-D-glucosamine</name>
        <dbReference type="ChEBI" id="CHEBI:57705"/>
    </ligand>
</feature>
<dbReference type="GO" id="GO:0071555">
    <property type="term" value="P:cell wall organization"/>
    <property type="evidence" value="ECO:0007669"/>
    <property type="project" value="UniProtKB-KW"/>
</dbReference>
<feature type="binding site" evidence="10">
    <location>
        <begin position="13"/>
        <end position="15"/>
    </location>
    <ligand>
        <name>UDP-N-acetyl-alpha-D-glucosamine</name>
        <dbReference type="ChEBI" id="CHEBI:57705"/>
    </ligand>
</feature>
<keyword evidence="1 10" id="KW-1003">Cell membrane</keyword>
<dbReference type="SUPFAM" id="SSF53756">
    <property type="entry name" value="UDP-Glycosyltransferase/glycogen phosphorylase"/>
    <property type="match status" value="1"/>
</dbReference>
<dbReference type="PANTHER" id="PTHR21015">
    <property type="entry name" value="UDP-N-ACETYLGLUCOSAMINE--N-ACETYLMURAMYL-(PENTAPEPTIDE) PYROPHOSPHORYL-UNDECAPRENOL N-ACETYLGLUCOSAMINE TRANSFERASE 1"/>
    <property type="match status" value="1"/>
</dbReference>
<dbReference type="InterPro" id="IPR006009">
    <property type="entry name" value="GlcNAc_MurG"/>
</dbReference>
<evidence type="ECO:0000256" key="1">
    <source>
        <dbReference type="ARBA" id="ARBA00022475"/>
    </source>
</evidence>
<dbReference type="InterPro" id="IPR004276">
    <property type="entry name" value="GlycoTrans_28_N"/>
</dbReference>
<feature type="domain" description="Glycosyltransferase family 28 N-terminal" evidence="11">
    <location>
        <begin position="6"/>
        <end position="146"/>
    </location>
</feature>
<dbReference type="KEGG" id="bacg:D2962_06725"/>
<dbReference type="GO" id="GO:0009252">
    <property type="term" value="P:peptidoglycan biosynthetic process"/>
    <property type="evidence" value="ECO:0007669"/>
    <property type="project" value="UniProtKB-UniRule"/>
</dbReference>
<keyword evidence="6 10" id="KW-0573">Peptidoglycan synthesis</keyword>
<evidence type="ECO:0000259" key="12">
    <source>
        <dbReference type="Pfam" id="PF04101"/>
    </source>
</evidence>
<dbReference type="EC" id="2.4.1.227" evidence="10"/>
<dbReference type="Pfam" id="PF04101">
    <property type="entry name" value="Glyco_tran_28_C"/>
    <property type="match status" value="1"/>
</dbReference>
<comment type="pathway">
    <text evidence="10">Cell wall biogenesis; peptidoglycan biosynthesis.</text>
</comment>
<accession>A0A3G2R4G1</accession>
<dbReference type="PANTHER" id="PTHR21015:SF22">
    <property type="entry name" value="GLYCOSYLTRANSFERASE"/>
    <property type="match status" value="1"/>
</dbReference>
<comment type="subcellular location">
    <subcellularLocation>
        <location evidence="10">Cell membrane</location>
        <topology evidence="10">Peripheral membrane protein</topology>
        <orientation evidence="10">Cytoplasmic side</orientation>
    </subcellularLocation>
</comment>
<keyword evidence="2 10" id="KW-0132">Cell division</keyword>
<evidence type="ECO:0000313" key="14">
    <source>
        <dbReference type="Proteomes" id="UP000280960"/>
    </source>
</evidence>
<feature type="binding site" evidence="10">
    <location>
        <position position="198"/>
    </location>
    <ligand>
        <name>UDP-N-acetyl-alpha-D-glucosamine</name>
        <dbReference type="ChEBI" id="CHEBI:57705"/>
    </ligand>
</feature>
<keyword evidence="4 10" id="KW-0808">Transferase</keyword>
<dbReference type="RefSeq" id="WP_122014556.1">
    <property type="nucleotide sequence ID" value="NZ_CP033169.1"/>
</dbReference>
<reference evidence="13 14" key="1">
    <citation type="submission" date="2018-10" db="EMBL/GenBank/DDBJ databases">
        <authorList>
            <person name="Zhang X."/>
        </authorList>
    </citation>
    <scope>NUCLEOTIDE SEQUENCE [LARGE SCALE GENOMIC DNA]</scope>
    <source>
        <strain evidence="13 14">SK-G1</strain>
    </source>
</reference>
<organism evidence="13 14">
    <name type="scientific">Biomaibacter acetigenes</name>
    <dbReference type="NCBI Taxonomy" id="2316383"/>
    <lineage>
        <taxon>Bacteria</taxon>
        <taxon>Bacillati</taxon>
        <taxon>Bacillota</taxon>
        <taxon>Clostridia</taxon>
        <taxon>Thermosediminibacterales</taxon>
        <taxon>Tepidanaerobacteraceae</taxon>
        <taxon>Biomaibacter</taxon>
    </lineage>
</organism>
<dbReference type="HAMAP" id="MF_00033">
    <property type="entry name" value="MurG"/>
    <property type="match status" value="1"/>
</dbReference>
<evidence type="ECO:0000313" key="13">
    <source>
        <dbReference type="EMBL" id="AYO30353.1"/>
    </source>
</evidence>
<dbReference type="GO" id="GO:0008360">
    <property type="term" value="P:regulation of cell shape"/>
    <property type="evidence" value="ECO:0007669"/>
    <property type="project" value="UniProtKB-KW"/>
</dbReference>
<dbReference type="GO" id="GO:0051301">
    <property type="term" value="P:cell division"/>
    <property type="evidence" value="ECO:0007669"/>
    <property type="project" value="UniProtKB-KW"/>
</dbReference>
<evidence type="ECO:0000256" key="9">
    <source>
        <dbReference type="ARBA" id="ARBA00023316"/>
    </source>
</evidence>
<evidence type="ECO:0000256" key="4">
    <source>
        <dbReference type="ARBA" id="ARBA00022679"/>
    </source>
</evidence>
<dbReference type="Gene3D" id="3.40.50.2000">
    <property type="entry name" value="Glycogen Phosphorylase B"/>
    <property type="match status" value="2"/>
</dbReference>
<evidence type="ECO:0000256" key="10">
    <source>
        <dbReference type="HAMAP-Rule" id="MF_00033"/>
    </source>
</evidence>
<keyword evidence="9 10" id="KW-0961">Cell wall biogenesis/degradation</keyword>
<dbReference type="Pfam" id="PF03033">
    <property type="entry name" value="Glyco_transf_28"/>
    <property type="match status" value="1"/>
</dbReference>
<feature type="binding site" evidence="10">
    <location>
        <position position="127"/>
    </location>
    <ligand>
        <name>UDP-N-acetyl-alpha-D-glucosamine</name>
        <dbReference type="ChEBI" id="CHEBI:57705"/>
    </ligand>
</feature>
<evidence type="ECO:0000256" key="2">
    <source>
        <dbReference type="ARBA" id="ARBA00022618"/>
    </source>
</evidence>
<dbReference type="GO" id="GO:0005975">
    <property type="term" value="P:carbohydrate metabolic process"/>
    <property type="evidence" value="ECO:0007669"/>
    <property type="project" value="InterPro"/>
</dbReference>
<evidence type="ECO:0000259" key="11">
    <source>
        <dbReference type="Pfam" id="PF03033"/>
    </source>
</evidence>
<proteinExistence type="inferred from homology"/>
<evidence type="ECO:0000256" key="7">
    <source>
        <dbReference type="ARBA" id="ARBA00023136"/>
    </source>
</evidence>
<dbReference type="CDD" id="cd03785">
    <property type="entry name" value="GT28_MurG"/>
    <property type="match status" value="1"/>
</dbReference>
<evidence type="ECO:0000256" key="5">
    <source>
        <dbReference type="ARBA" id="ARBA00022960"/>
    </source>
</evidence>
<dbReference type="EMBL" id="CP033169">
    <property type="protein sequence ID" value="AYO30353.1"/>
    <property type="molecule type" value="Genomic_DNA"/>
</dbReference>
<dbReference type="UniPathway" id="UPA00219"/>
<name>A0A3G2R4G1_9FIRM</name>
<dbReference type="GO" id="GO:0005886">
    <property type="term" value="C:plasma membrane"/>
    <property type="evidence" value="ECO:0007669"/>
    <property type="project" value="UniProtKB-SubCell"/>
</dbReference>
<feature type="binding site" evidence="10">
    <location>
        <position position="258"/>
    </location>
    <ligand>
        <name>UDP-N-acetyl-alpha-D-glucosamine</name>
        <dbReference type="ChEBI" id="CHEBI:57705"/>
    </ligand>
</feature>
<comment type="similarity">
    <text evidence="10">Belongs to the glycosyltransferase 28 family. MurG subfamily.</text>
</comment>
<gene>
    <name evidence="10 13" type="primary">murG</name>
    <name evidence="13" type="ORF">D2962_06725</name>
</gene>
<keyword evidence="14" id="KW-1185">Reference proteome</keyword>
<feature type="domain" description="Glycosyl transferase family 28 C-terminal" evidence="12">
    <location>
        <begin position="191"/>
        <end position="361"/>
    </location>
</feature>
<protein>
    <recommendedName>
        <fullName evidence="10">UDP-N-acetylglucosamine--N-acetylmuramyl-(pentapeptide) pyrophosphoryl-undecaprenol N-acetylglucosamine transferase</fullName>
        <ecNumber evidence="10">2.4.1.227</ecNumber>
    </recommendedName>
    <alternativeName>
        <fullName evidence="10">Undecaprenyl-PP-MurNAc-pentapeptide-UDPGlcNAc GlcNAc transferase</fullName>
    </alternativeName>
</protein>
<keyword evidence="8 10" id="KW-0131">Cell cycle</keyword>
<dbReference type="GO" id="GO:0050511">
    <property type="term" value="F:undecaprenyldiphospho-muramoylpentapeptide beta-N-acetylglucosaminyltransferase activity"/>
    <property type="evidence" value="ECO:0007669"/>
    <property type="project" value="UniProtKB-UniRule"/>
</dbReference>
<dbReference type="Proteomes" id="UP000280960">
    <property type="component" value="Chromosome"/>
</dbReference>
<feature type="binding site" evidence="10">
    <location>
        <position position="303"/>
    </location>
    <ligand>
        <name>UDP-N-acetyl-alpha-D-glucosamine</name>
        <dbReference type="ChEBI" id="CHEBI:57705"/>
    </ligand>
</feature>
<keyword evidence="3 10" id="KW-0328">Glycosyltransferase</keyword>
<comment type="catalytic activity">
    <reaction evidence="10">
        <text>di-trans,octa-cis-undecaprenyl diphospho-N-acetyl-alpha-D-muramoyl-L-alanyl-D-glutamyl-meso-2,6-diaminopimeloyl-D-alanyl-D-alanine + UDP-N-acetyl-alpha-D-glucosamine = di-trans,octa-cis-undecaprenyl diphospho-[N-acetyl-alpha-D-glucosaminyl-(1-&gt;4)]-N-acetyl-alpha-D-muramoyl-L-alanyl-D-glutamyl-meso-2,6-diaminopimeloyl-D-alanyl-D-alanine + UDP + H(+)</text>
        <dbReference type="Rhea" id="RHEA:31227"/>
        <dbReference type="ChEBI" id="CHEBI:15378"/>
        <dbReference type="ChEBI" id="CHEBI:57705"/>
        <dbReference type="ChEBI" id="CHEBI:58223"/>
        <dbReference type="ChEBI" id="CHEBI:61387"/>
        <dbReference type="ChEBI" id="CHEBI:61388"/>
        <dbReference type="EC" id="2.4.1.227"/>
    </reaction>
</comment>
<keyword evidence="5 10" id="KW-0133">Cell shape</keyword>
<evidence type="ECO:0000256" key="6">
    <source>
        <dbReference type="ARBA" id="ARBA00022984"/>
    </source>
</evidence>
<dbReference type="GO" id="GO:0051991">
    <property type="term" value="F:UDP-N-acetyl-D-glucosamine:N-acetylmuramoyl-L-alanyl-D-glutamyl-meso-2,6-diaminopimelyl-D-alanyl-D-alanine-diphosphoundecaprenol 4-beta-N-acetylglucosaminlytransferase activity"/>
    <property type="evidence" value="ECO:0007669"/>
    <property type="project" value="RHEA"/>
</dbReference>
<dbReference type="NCBIfam" id="TIGR01133">
    <property type="entry name" value="murG"/>
    <property type="match status" value="1"/>
</dbReference>
<comment type="function">
    <text evidence="10">Cell wall formation. Catalyzes the transfer of a GlcNAc subunit on undecaprenyl-pyrophosphoryl-MurNAc-pentapeptide (lipid intermediate I) to form undecaprenyl-pyrophosphoryl-MurNAc-(pentapeptide)GlcNAc (lipid intermediate II).</text>
</comment>
<dbReference type="InterPro" id="IPR007235">
    <property type="entry name" value="Glyco_trans_28_C"/>
</dbReference>
<evidence type="ECO:0000256" key="3">
    <source>
        <dbReference type="ARBA" id="ARBA00022676"/>
    </source>
</evidence>
<evidence type="ECO:0000256" key="8">
    <source>
        <dbReference type="ARBA" id="ARBA00023306"/>
    </source>
</evidence>
<dbReference type="AlphaFoldDB" id="A0A3G2R4G1"/>